<comment type="caution">
    <text evidence="2">The sequence shown here is derived from an EMBL/GenBank/DDBJ whole genome shotgun (WGS) entry which is preliminary data.</text>
</comment>
<protein>
    <recommendedName>
        <fullName evidence="1">DUF6571 domain-containing protein</fullName>
    </recommendedName>
</protein>
<dbReference type="EMBL" id="JAVREM010000033">
    <property type="protein sequence ID" value="MDT0321037.1"/>
    <property type="molecule type" value="Genomic_DNA"/>
</dbReference>
<sequence>MPGFEDVLHLQLEKLSEAAEDWDRQVSALESGGSGMLGRAQTMAQRARTVNWSGVNASVTLPFVTEQAEQFDAALIQARTLRELCRDAYIRLRSRQDALREVVEVEAPARGVHVRASGGVTADYEGLDDATRRERQEAVIEISAEIERLLTRTVEDDAVIAQAFRDAMGTDPYRFTPVDYGSLEAAELAHQDAETVLRLMEQGGDLSDEQLAYVSTLLGQHADDPAFAERVATTLGPRGALDFWYGATGSRDIREDSDLYEAFAELQTNLGSVLGTATRSDSTAMERWEDEMLTLAPNRLSGAPDAPYGFQVMSALMNTGEYETDFLLEYGDALLTLERDADRPAGQFWDAPYLPPLDFPTERDEEGNLIDAGNIGHDPVIGFLNALGHNPEASTRFFAAPDDFDPLAGVDLDDADSVRENRDRLNDHLAYLATEREWWRSVDHQGPPDPRPAHPSLGNALLAAAAGYPAEGVGPENATADFRTLEAQGVMEQVMHLYGSLDPTLLNRQPEMAASLGAMTASYMNDVDYWVSGDTETARGLLSDTFSSPFAERLGNGSLGTVRFLSVLGQQEDSHRAVTLAQQIYTLGNLDAFPADAENVEAGVQSLRVAADVRGILDYARVEHVNAEYGAETTAAQEALGRTGGWVKSLGGALISGGVGAGVALVAGPLTGGASLVVPVAAGVAGGFLTESLNQSTDRALNPGTDPARQENMTERQFYDAGSMELAELKDRYFADAEDLSPDEVLGMLTSLDDAYQHGQGLAANHGY</sequence>
<proteinExistence type="predicted"/>
<dbReference type="InterPro" id="IPR046701">
    <property type="entry name" value="DUF6571"/>
</dbReference>
<dbReference type="RefSeq" id="WP_311601236.1">
    <property type="nucleotide sequence ID" value="NZ_JAVREM010000033.1"/>
</dbReference>
<accession>A0ABU2LTV6</accession>
<gene>
    <name evidence="2" type="ORF">RNC47_22140</name>
</gene>
<name>A0ABU2LTV6_9ACTN</name>
<organism evidence="2 3">
    <name type="scientific">Streptomyces millisiae</name>
    <dbReference type="NCBI Taxonomy" id="3075542"/>
    <lineage>
        <taxon>Bacteria</taxon>
        <taxon>Bacillati</taxon>
        <taxon>Actinomycetota</taxon>
        <taxon>Actinomycetes</taxon>
        <taxon>Kitasatosporales</taxon>
        <taxon>Streptomycetaceae</taxon>
        <taxon>Streptomyces</taxon>
    </lineage>
</organism>
<reference evidence="3" key="1">
    <citation type="submission" date="2023-07" db="EMBL/GenBank/DDBJ databases">
        <title>30 novel species of actinomycetes from the DSMZ collection.</title>
        <authorList>
            <person name="Nouioui I."/>
        </authorList>
    </citation>
    <scope>NUCLEOTIDE SEQUENCE [LARGE SCALE GENOMIC DNA]</scope>
    <source>
        <strain evidence="3">DSM 44918</strain>
    </source>
</reference>
<feature type="domain" description="DUF6571" evidence="1">
    <location>
        <begin position="178"/>
        <end position="403"/>
    </location>
</feature>
<dbReference type="Pfam" id="PF20211">
    <property type="entry name" value="DUF6571"/>
    <property type="match status" value="1"/>
</dbReference>
<evidence type="ECO:0000313" key="2">
    <source>
        <dbReference type="EMBL" id="MDT0321037.1"/>
    </source>
</evidence>
<dbReference type="Proteomes" id="UP001183420">
    <property type="component" value="Unassembled WGS sequence"/>
</dbReference>
<keyword evidence="3" id="KW-1185">Reference proteome</keyword>
<evidence type="ECO:0000259" key="1">
    <source>
        <dbReference type="Pfam" id="PF20211"/>
    </source>
</evidence>
<evidence type="ECO:0000313" key="3">
    <source>
        <dbReference type="Proteomes" id="UP001183420"/>
    </source>
</evidence>